<dbReference type="Proteomes" id="UP000717624">
    <property type="component" value="Unassembled WGS sequence"/>
</dbReference>
<accession>A0A939BPT4</accession>
<comment type="caution">
    <text evidence="2">The sequence shown here is derived from an EMBL/GenBank/DDBJ whole genome shotgun (WGS) entry which is preliminary data.</text>
</comment>
<proteinExistence type="predicted"/>
<gene>
    <name evidence="2" type="ORF">JOD01_002462</name>
</gene>
<keyword evidence="1" id="KW-0175">Coiled coil</keyword>
<feature type="coiled-coil region" evidence="1">
    <location>
        <begin position="34"/>
        <end position="61"/>
    </location>
</feature>
<dbReference type="RefSeq" id="WP_204518602.1">
    <property type="nucleotide sequence ID" value="NZ_BAABIN010000005.1"/>
</dbReference>
<evidence type="ECO:0000256" key="1">
    <source>
        <dbReference type="SAM" id="Coils"/>
    </source>
</evidence>
<sequence length="62" mass="7381">MSIALRLWQDDALHEELQSITFRHISLAKEFSEKATTTERRQAIMQEIEALRQKRNEILNKN</sequence>
<organism evidence="2 3">
    <name type="scientific">Brevibacillus fulvus</name>
    <dbReference type="NCBI Taxonomy" id="1125967"/>
    <lineage>
        <taxon>Bacteria</taxon>
        <taxon>Bacillati</taxon>
        <taxon>Bacillota</taxon>
        <taxon>Bacilli</taxon>
        <taxon>Bacillales</taxon>
        <taxon>Paenibacillaceae</taxon>
        <taxon>Brevibacillus</taxon>
    </lineage>
</organism>
<keyword evidence="3" id="KW-1185">Reference proteome</keyword>
<dbReference type="AlphaFoldDB" id="A0A939BPT4"/>
<evidence type="ECO:0000313" key="3">
    <source>
        <dbReference type="Proteomes" id="UP000717624"/>
    </source>
</evidence>
<dbReference type="EMBL" id="JAFBEB010000008">
    <property type="protein sequence ID" value="MBM7590850.1"/>
    <property type="molecule type" value="Genomic_DNA"/>
</dbReference>
<name>A0A939BPT4_9BACL</name>
<reference evidence="2" key="1">
    <citation type="submission" date="2021-01" db="EMBL/GenBank/DDBJ databases">
        <title>Genomic Encyclopedia of Type Strains, Phase IV (KMG-IV): sequencing the most valuable type-strain genomes for metagenomic binning, comparative biology and taxonomic classification.</title>
        <authorList>
            <person name="Goeker M."/>
        </authorList>
    </citation>
    <scope>NUCLEOTIDE SEQUENCE</scope>
    <source>
        <strain evidence="2">DSM 25523</strain>
    </source>
</reference>
<protein>
    <submittedName>
        <fullName evidence="2">Uncharacterized protein</fullName>
    </submittedName>
</protein>
<evidence type="ECO:0000313" key="2">
    <source>
        <dbReference type="EMBL" id="MBM7590850.1"/>
    </source>
</evidence>